<keyword evidence="2" id="KW-1185">Reference proteome</keyword>
<evidence type="ECO:0008006" key="3">
    <source>
        <dbReference type="Google" id="ProtNLM"/>
    </source>
</evidence>
<protein>
    <recommendedName>
        <fullName evidence="3">Rhamnosyltransferase</fullName>
    </recommendedName>
</protein>
<dbReference type="PIRSF" id="PIRSF012318">
    <property type="entry name" value="UCP012318"/>
    <property type="match status" value="1"/>
</dbReference>
<dbReference type="OrthoDB" id="9778629at2"/>
<dbReference type="AlphaFoldDB" id="A0A5E4VPZ4"/>
<gene>
    <name evidence="1" type="ORF">PTE30175_02727</name>
</gene>
<organism evidence="1 2">
    <name type="scientific">Pandoraea terrae</name>
    <dbReference type="NCBI Taxonomy" id="1537710"/>
    <lineage>
        <taxon>Bacteria</taxon>
        <taxon>Pseudomonadati</taxon>
        <taxon>Pseudomonadota</taxon>
        <taxon>Betaproteobacteria</taxon>
        <taxon>Burkholderiales</taxon>
        <taxon>Burkholderiaceae</taxon>
        <taxon>Pandoraea</taxon>
    </lineage>
</organism>
<dbReference type="RefSeq" id="WP_150697584.1">
    <property type="nucleotide sequence ID" value="NZ_CABPRZ010000010.1"/>
</dbReference>
<dbReference type="EMBL" id="CABPRZ010000010">
    <property type="protein sequence ID" value="VVE14497.1"/>
    <property type="molecule type" value="Genomic_DNA"/>
</dbReference>
<dbReference type="SUPFAM" id="SSF47240">
    <property type="entry name" value="Ferritin-like"/>
    <property type="match status" value="1"/>
</dbReference>
<dbReference type="InterPro" id="IPR011197">
    <property type="entry name" value="UCP012318"/>
</dbReference>
<dbReference type="Pfam" id="PF04305">
    <property type="entry name" value="DUF455"/>
    <property type="match status" value="1"/>
</dbReference>
<dbReference type="PANTHER" id="PTHR42782">
    <property type="entry name" value="SI:CH73-314G15.3"/>
    <property type="match status" value="1"/>
</dbReference>
<dbReference type="PANTHER" id="PTHR42782:SF4">
    <property type="entry name" value="DUF455 DOMAIN-CONTAINING PROTEIN"/>
    <property type="match status" value="1"/>
</dbReference>
<proteinExistence type="predicted"/>
<dbReference type="InterPro" id="IPR007402">
    <property type="entry name" value="DUF455"/>
</dbReference>
<evidence type="ECO:0000313" key="2">
    <source>
        <dbReference type="Proteomes" id="UP000414233"/>
    </source>
</evidence>
<dbReference type="InterPro" id="IPR009078">
    <property type="entry name" value="Ferritin-like_SF"/>
</dbReference>
<dbReference type="Proteomes" id="UP000414233">
    <property type="component" value="Unassembled WGS sequence"/>
</dbReference>
<sequence>MPEIAPAPQKGALTQADAPGCARHAALTLLCVTDPYRKAAGVTALREAVTGGRAVWQPALRLAEPPGVPGRPAAPRLVSARELERRAVSTVAGRAAMLHALAHIEFNAINLALDAIWRFDGLPAAYYDDWLLVAAEEAFHFTLLADHLASLGREFYYGSLPAHDGLWDMAQRTSGDWLARLALVPRTLEARGLDASPPIRAKLANAGDTRAAEILDIILRDEIGHVAIGNRWYRWGCERDRCDPVPTYARLARQYGAPRLRGPFNLEARRAAGFGEDELLALVQGE</sequence>
<name>A0A5E4VPZ4_9BURK</name>
<dbReference type="CDD" id="cd00657">
    <property type="entry name" value="Ferritin_like"/>
    <property type="match status" value="1"/>
</dbReference>
<accession>A0A5E4VPZ4</accession>
<reference evidence="1 2" key="1">
    <citation type="submission" date="2019-08" db="EMBL/GenBank/DDBJ databases">
        <authorList>
            <person name="Peeters C."/>
        </authorList>
    </citation>
    <scope>NUCLEOTIDE SEQUENCE [LARGE SCALE GENOMIC DNA]</scope>
    <source>
        <strain evidence="1 2">LMG 30175</strain>
    </source>
</reference>
<evidence type="ECO:0000313" key="1">
    <source>
        <dbReference type="EMBL" id="VVE14497.1"/>
    </source>
</evidence>